<accession>A0A834XE43</accession>
<organism evidence="2 3">
    <name type="scientific">Senna tora</name>
    <dbReference type="NCBI Taxonomy" id="362788"/>
    <lineage>
        <taxon>Eukaryota</taxon>
        <taxon>Viridiplantae</taxon>
        <taxon>Streptophyta</taxon>
        <taxon>Embryophyta</taxon>
        <taxon>Tracheophyta</taxon>
        <taxon>Spermatophyta</taxon>
        <taxon>Magnoliopsida</taxon>
        <taxon>eudicotyledons</taxon>
        <taxon>Gunneridae</taxon>
        <taxon>Pentapetalae</taxon>
        <taxon>rosids</taxon>
        <taxon>fabids</taxon>
        <taxon>Fabales</taxon>
        <taxon>Fabaceae</taxon>
        <taxon>Caesalpinioideae</taxon>
        <taxon>Cassia clade</taxon>
        <taxon>Senna</taxon>
    </lineage>
</organism>
<comment type="caution">
    <text evidence="2">The sequence shown here is derived from an EMBL/GenBank/DDBJ whole genome shotgun (WGS) entry which is preliminary data.</text>
</comment>
<dbReference type="AlphaFoldDB" id="A0A834XE43"/>
<evidence type="ECO:0000313" key="2">
    <source>
        <dbReference type="EMBL" id="KAF7841483.1"/>
    </source>
</evidence>
<keyword evidence="1" id="KW-0175">Coiled coil</keyword>
<dbReference type="Proteomes" id="UP000634136">
    <property type="component" value="Unassembled WGS sequence"/>
</dbReference>
<evidence type="ECO:0000256" key="1">
    <source>
        <dbReference type="SAM" id="Coils"/>
    </source>
</evidence>
<evidence type="ECO:0000313" key="3">
    <source>
        <dbReference type="Proteomes" id="UP000634136"/>
    </source>
</evidence>
<keyword evidence="3" id="KW-1185">Reference proteome</keyword>
<gene>
    <name evidence="2" type="ORF">G2W53_003781</name>
</gene>
<sequence length="223" mass="25492">MPSTQDDGDAYQEVERNEIVSATIDNDIQNFLDREAVYEKFMICQVEEQDEEEVEVGLDREPALYTVVFTTLIPQPSSSTSTGQPQEPVEELQQRSLLIRLSNKGEMILLVLTHPRLYLEQETLLMGSFGYNHVGNQKLQVASTNMKIGSRPVGTLRLMSLLSSSWFHQEIEQEIERRVAKANEESNAAIKKLEENYKKDINELKKLIISSRNQQEQDDDASE</sequence>
<name>A0A834XE43_9FABA</name>
<reference evidence="2" key="1">
    <citation type="submission" date="2020-09" db="EMBL/GenBank/DDBJ databases">
        <title>Genome-Enabled Discovery of Anthraquinone Biosynthesis in Senna tora.</title>
        <authorList>
            <person name="Kang S.-H."/>
            <person name="Pandey R.P."/>
            <person name="Lee C.-M."/>
            <person name="Sim J.-S."/>
            <person name="Jeong J.-T."/>
            <person name="Choi B.-S."/>
            <person name="Jung M."/>
            <person name="Ginzburg D."/>
            <person name="Zhao K."/>
            <person name="Won S.Y."/>
            <person name="Oh T.-J."/>
            <person name="Yu Y."/>
            <person name="Kim N.-H."/>
            <person name="Lee O.R."/>
            <person name="Lee T.-H."/>
            <person name="Bashyal P."/>
            <person name="Kim T.-S."/>
            <person name="Lee W.-H."/>
            <person name="Kawkins C."/>
            <person name="Kim C.-K."/>
            <person name="Kim J.S."/>
            <person name="Ahn B.O."/>
            <person name="Rhee S.Y."/>
            <person name="Sohng J.K."/>
        </authorList>
    </citation>
    <scope>NUCLEOTIDE SEQUENCE</scope>
    <source>
        <tissue evidence="2">Leaf</tissue>
    </source>
</reference>
<dbReference type="EMBL" id="JAAIUW010000002">
    <property type="protein sequence ID" value="KAF7841483.1"/>
    <property type="molecule type" value="Genomic_DNA"/>
</dbReference>
<proteinExistence type="predicted"/>
<protein>
    <submittedName>
        <fullName evidence="2">Uncharacterized protein</fullName>
    </submittedName>
</protein>
<feature type="coiled-coil region" evidence="1">
    <location>
        <begin position="172"/>
        <end position="214"/>
    </location>
</feature>